<evidence type="ECO:0000313" key="3">
    <source>
        <dbReference type="Proteomes" id="UP000030645"/>
    </source>
</evidence>
<dbReference type="GO" id="GO:0005666">
    <property type="term" value="C:RNA polymerase III complex"/>
    <property type="evidence" value="ECO:0007669"/>
    <property type="project" value="TreeGrafter"/>
</dbReference>
<feature type="region of interest" description="Disordered" evidence="1">
    <location>
        <begin position="664"/>
        <end position="690"/>
    </location>
</feature>
<keyword evidence="2" id="KW-0240">DNA-directed RNA polymerase</keyword>
<keyword evidence="2" id="KW-0804">Transcription</keyword>
<dbReference type="eggNOG" id="KOG2354">
    <property type="taxonomic scope" value="Eukaryota"/>
</dbReference>
<evidence type="ECO:0000256" key="1">
    <source>
        <dbReference type="SAM" id="MobiDB-lite"/>
    </source>
</evidence>
<protein>
    <submittedName>
        <fullName evidence="2">DNA-directed RNA polymerase III subunit RPC5</fullName>
    </submittedName>
</protein>
<name>W9R9P1_9ROSA</name>
<dbReference type="PANTHER" id="PTHR12069:SF0">
    <property type="entry name" value="DNA-DIRECTED RNA POLYMERASE III SUBUNIT RPC5"/>
    <property type="match status" value="1"/>
</dbReference>
<feature type="region of interest" description="Disordered" evidence="1">
    <location>
        <begin position="498"/>
        <end position="532"/>
    </location>
</feature>
<keyword evidence="3" id="KW-1185">Reference proteome</keyword>
<dbReference type="AlphaFoldDB" id="W9R9P1"/>
<organism evidence="2 3">
    <name type="scientific">Morus notabilis</name>
    <dbReference type="NCBI Taxonomy" id="981085"/>
    <lineage>
        <taxon>Eukaryota</taxon>
        <taxon>Viridiplantae</taxon>
        <taxon>Streptophyta</taxon>
        <taxon>Embryophyta</taxon>
        <taxon>Tracheophyta</taxon>
        <taxon>Spermatophyta</taxon>
        <taxon>Magnoliopsida</taxon>
        <taxon>eudicotyledons</taxon>
        <taxon>Gunneridae</taxon>
        <taxon>Pentapetalae</taxon>
        <taxon>rosids</taxon>
        <taxon>fabids</taxon>
        <taxon>Rosales</taxon>
        <taxon>Moraceae</taxon>
        <taxon>Moreae</taxon>
        <taxon>Morus</taxon>
    </lineage>
</organism>
<feature type="compositionally biased region" description="Polar residues" evidence="1">
    <location>
        <begin position="666"/>
        <end position="685"/>
    </location>
</feature>
<accession>W9R9P1</accession>
<dbReference type="GO" id="GO:0042797">
    <property type="term" value="P:tRNA transcription by RNA polymerase III"/>
    <property type="evidence" value="ECO:0007669"/>
    <property type="project" value="TreeGrafter"/>
</dbReference>
<sequence>MDLDDLDAPSQVPSRVSRFAPKFSKLKPKSKSELASAQESLGSVLPKTETGQTAPKPEPQEFEAKKEKEIDAKPKPENGFVKMEVDSAAGAKEEPEENDSMEVEAEEDMVVREIDVFFNPKIDEGTQLYVLQYPLRPSWRPYELDERCEEVRVKPASSEVEMDLSLDVDSKNYDPDCGDRLNMTKQTLCCSWDQPRATRYAVGVLMGNKLHLNRIHAVMQLRPSLKHLISAGSKKKNNVKVDAEDTVKLEESSGKKAIGSSKKQIKQENSSVKQKIADEEGWVPLKYHGSESESSVRYLRKMAVQESSPLQFTMSPYDYLNSLCPGSCKNGNEPKGPSRRALLSLPLEERIKSLLCEGLAPVHRFSVLKHFAPDCTTKEILDALQNHALLVQGLWAPKSSLLLGTSKETGAQRIARDYVLLLFWKNPVFSFSSLHFPSSLKTAVNKFLNILGVERPSVKDWKFKGQTDISFIKNYPDVVKKQEEVWGDLERDIMNMFGDGKSGRGPKNTSIPSRPVKPLNSNKGVPKGTSEVVGGKKIPDDIREVLCSKILPKVIQEHKVCSLQLMCQGLRELALNKLNLPKADDRFARAAACGTASPGELVKLLDETAINIHGLYVLKSSAEHPQYDPFRNVVIDLLRQNGLAAKLKKAEIFDAAKNALKRDVTSNEYSKPNNSAHTHTVSQPRNGEESGNLYLFQSASRYNSQLKDKLRDFEYSGTPSHRQWKTAQRQQT</sequence>
<dbReference type="Proteomes" id="UP000030645">
    <property type="component" value="Unassembled WGS sequence"/>
</dbReference>
<dbReference type="PANTHER" id="PTHR12069">
    <property type="entry name" value="DNA-DIRECTED RNA POLYMERASES III 80 KDA POLYPEPTIDE RNA POLYMERASE III SUBUNIT 5"/>
    <property type="match status" value="1"/>
</dbReference>
<dbReference type="EMBL" id="KE344763">
    <property type="protein sequence ID" value="EXB77882.1"/>
    <property type="molecule type" value="Genomic_DNA"/>
</dbReference>
<reference evidence="3" key="1">
    <citation type="submission" date="2013-01" db="EMBL/GenBank/DDBJ databases">
        <title>Draft Genome Sequence of a Mulberry Tree, Morus notabilis C.K. Schneid.</title>
        <authorList>
            <person name="He N."/>
            <person name="Zhao S."/>
        </authorList>
    </citation>
    <scope>NUCLEOTIDE SEQUENCE</scope>
</reference>
<feature type="compositionally biased region" description="Basic and acidic residues" evidence="1">
    <location>
        <begin position="58"/>
        <end position="76"/>
    </location>
</feature>
<proteinExistence type="predicted"/>
<evidence type="ECO:0000313" key="2">
    <source>
        <dbReference type="EMBL" id="EXB77882.1"/>
    </source>
</evidence>
<dbReference type="Pfam" id="PF04801">
    <property type="entry name" value="RPC5"/>
    <property type="match status" value="1"/>
</dbReference>
<gene>
    <name evidence="2" type="ORF">L484_009178</name>
</gene>
<dbReference type="InterPro" id="IPR006886">
    <property type="entry name" value="RNA_pol_III_Rpc5"/>
</dbReference>
<dbReference type="STRING" id="981085.W9R9P1"/>
<feature type="region of interest" description="Disordered" evidence="1">
    <location>
        <begin position="1"/>
        <end position="79"/>
    </location>
</feature>